<comment type="caution">
    <text evidence="6">The sequence shown here is derived from an EMBL/GenBank/DDBJ whole genome shotgun (WGS) entry which is preliminary data.</text>
</comment>
<evidence type="ECO:0000259" key="5">
    <source>
        <dbReference type="PROSITE" id="PS50930"/>
    </source>
</evidence>
<feature type="domain" description="Response regulatory" evidence="4">
    <location>
        <begin position="3"/>
        <end position="122"/>
    </location>
</feature>
<dbReference type="PANTHER" id="PTHR37299:SF1">
    <property type="entry name" value="STAGE 0 SPORULATION PROTEIN A HOMOLOG"/>
    <property type="match status" value="1"/>
</dbReference>
<protein>
    <recommendedName>
        <fullName evidence="1">Stage 0 sporulation protein A homolog</fullName>
    </recommendedName>
</protein>
<dbReference type="RefSeq" id="WP_159755381.1">
    <property type="nucleotide sequence ID" value="NZ_WUQX01000001.1"/>
</dbReference>
<dbReference type="Proteomes" id="UP000460412">
    <property type="component" value="Unassembled WGS sequence"/>
</dbReference>
<sequence>MLQIAVCEDEQADRDHLIGILKPLLDKYIETEEYRITNFTSGGALLQSDDSFHLVFMDIMMEGRNGIETGQELYSRNQSAKIIYITNFGQYCMDAVNTVHAFAFLEKPVSAAALEEQLQAFLRQHRKEEVRLEFRNVSYEENGVLSEKPVLLLSIDTILYFEYIKAKKKVKIVTENMVYEYPDAISGLEERMQPYGFETSCRGILVNLKNVAKTKGYEVVLKNGVTVSLSQKRVAQFKERLNEYIHSSGE</sequence>
<feature type="domain" description="HTH LytTR-type" evidence="5">
    <location>
        <begin position="150"/>
        <end position="243"/>
    </location>
</feature>
<dbReference type="SUPFAM" id="SSF52172">
    <property type="entry name" value="CheY-like"/>
    <property type="match status" value="1"/>
</dbReference>
<evidence type="ECO:0000256" key="2">
    <source>
        <dbReference type="ARBA" id="ARBA00024867"/>
    </source>
</evidence>
<dbReference type="Pfam" id="PF04397">
    <property type="entry name" value="LytTR"/>
    <property type="match status" value="1"/>
</dbReference>
<evidence type="ECO:0000313" key="6">
    <source>
        <dbReference type="EMBL" id="MXP78570.1"/>
    </source>
</evidence>
<comment type="function">
    <text evidence="2">May play the central regulatory role in sporulation. It may be an element of the effector pathway responsible for the activation of sporulation genes in response to nutritional stress. Spo0A may act in concert with spo0H (a sigma factor) to control the expression of some genes that are critical to the sporulation process.</text>
</comment>
<feature type="modified residue" description="4-aspartylphosphate" evidence="3">
    <location>
        <position position="58"/>
    </location>
</feature>
<evidence type="ECO:0000256" key="3">
    <source>
        <dbReference type="PROSITE-ProRule" id="PRU00169"/>
    </source>
</evidence>
<dbReference type="Gene3D" id="2.40.50.1020">
    <property type="entry name" value="LytTr DNA-binding domain"/>
    <property type="match status" value="1"/>
</dbReference>
<organism evidence="6 7">
    <name type="scientific">Sporofaciens musculi</name>
    <dbReference type="NCBI Taxonomy" id="2681861"/>
    <lineage>
        <taxon>Bacteria</taxon>
        <taxon>Bacillati</taxon>
        <taxon>Bacillota</taxon>
        <taxon>Clostridia</taxon>
        <taxon>Lachnospirales</taxon>
        <taxon>Lachnospiraceae</taxon>
        <taxon>Sporofaciens</taxon>
    </lineage>
</organism>
<keyword evidence="7" id="KW-1185">Reference proteome</keyword>
<dbReference type="GO" id="GO:0000156">
    <property type="term" value="F:phosphorelay response regulator activity"/>
    <property type="evidence" value="ECO:0007669"/>
    <property type="project" value="InterPro"/>
</dbReference>
<dbReference type="PANTHER" id="PTHR37299">
    <property type="entry name" value="TRANSCRIPTIONAL REGULATOR-RELATED"/>
    <property type="match status" value="1"/>
</dbReference>
<dbReference type="PROSITE" id="PS50930">
    <property type="entry name" value="HTH_LYTTR"/>
    <property type="match status" value="1"/>
</dbReference>
<dbReference type="SMART" id="SM00448">
    <property type="entry name" value="REC"/>
    <property type="match status" value="1"/>
</dbReference>
<dbReference type="GO" id="GO:0003677">
    <property type="term" value="F:DNA binding"/>
    <property type="evidence" value="ECO:0007669"/>
    <property type="project" value="InterPro"/>
</dbReference>
<evidence type="ECO:0000259" key="4">
    <source>
        <dbReference type="PROSITE" id="PS50110"/>
    </source>
</evidence>
<accession>A0A7X3MLI7</accession>
<dbReference type="Pfam" id="PF00072">
    <property type="entry name" value="Response_reg"/>
    <property type="match status" value="1"/>
</dbReference>
<evidence type="ECO:0000256" key="1">
    <source>
        <dbReference type="ARBA" id="ARBA00018672"/>
    </source>
</evidence>
<dbReference type="InterPro" id="IPR001789">
    <property type="entry name" value="Sig_transdc_resp-reg_receiver"/>
</dbReference>
<dbReference type="Gene3D" id="3.40.50.2300">
    <property type="match status" value="1"/>
</dbReference>
<dbReference type="SMART" id="SM00850">
    <property type="entry name" value="LytTR"/>
    <property type="match status" value="1"/>
</dbReference>
<keyword evidence="3" id="KW-0597">Phosphoprotein</keyword>
<proteinExistence type="predicted"/>
<name>A0A7X3MLI7_9FIRM</name>
<dbReference type="EMBL" id="WUQX01000001">
    <property type="protein sequence ID" value="MXP78570.1"/>
    <property type="molecule type" value="Genomic_DNA"/>
</dbReference>
<dbReference type="AlphaFoldDB" id="A0A7X3MLI7"/>
<evidence type="ECO:0000313" key="7">
    <source>
        <dbReference type="Proteomes" id="UP000460412"/>
    </source>
</evidence>
<dbReference type="InterPro" id="IPR046947">
    <property type="entry name" value="LytR-like"/>
</dbReference>
<gene>
    <name evidence="6" type="ORF">GN277_25480</name>
</gene>
<dbReference type="PROSITE" id="PS50110">
    <property type="entry name" value="RESPONSE_REGULATORY"/>
    <property type="match status" value="1"/>
</dbReference>
<dbReference type="InterPro" id="IPR007492">
    <property type="entry name" value="LytTR_DNA-bd_dom"/>
</dbReference>
<dbReference type="InterPro" id="IPR011006">
    <property type="entry name" value="CheY-like_superfamily"/>
</dbReference>
<reference evidence="6 7" key="1">
    <citation type="submission" date="2019-12" db="EMBL/GenBank/DDBJ databases">
        <title>Sporaefaciens musculi gen. nov., sp. nov., a novel bacterium isolated from the caecum of an obese mouse.</title>
        <authorList>
            <person name="Rasmussen T.S."/>
            <person name="Streidl T."/>
            <person name="Hitch T.C.A."/>
            <person name="Wortmann E."/>
            <person name="Deptula P."/>
            <person name="Hansen M."/>
            <person name="Nielsen D.S."/>
            <person name="Clavel T."/>
            <person name="Vogensen F.K."/>
        </authorList>
    </citation>
    <scope>NUCLEOTIDE SEQUENCE [LARGE SCALE GENOMIC DNA]</scope>
    <source>
        <strain evidence="6 7">WCA-9-b2</strain>
    </source>
</reference>